<organism evidence="1 2">
    <name type="scientific">Porphyromonas cangingivalis</name>
    <dbReference type="NCBI Taxonomy" id="36874"/>
    <lineage>
        <taxon>Bacteria</taxon>
        <taxon>Pseudomonadati</taxon>
        <taxon>Bacteroidota</taxon>
        <taxon>Bacteroidia</taxon>
        <taxon>Bacteroidales</taxon>
        <taxon>Porphyromonadaceae</taxon>
        <taxon>Porphyromonas</taxon>
    </lineage>
</organism>
<protein>
    <submittedName>
        <fullName evidence="1">Uncharacterized protein</fullName>
    </submittedName>
</protein>
<proteinExistence type="predicted"/>
<keyword evidence="2" id="KW-1185">Reference proteome</keyword>
<comment type="caution">
    <text evidence="1">The sequence shown here is derived from an EMBL/GenBank/DDBJ whole genome shotgun (WGS) entry which is preliminary data.</text>
</comment>
<gene>
    <name evidence="1" type="ORF">HQ35_08155</name>
</gene>
<accession>A0A0A2ESB8</accession>
<dbReference type="Proteomes" id="UP000030125">
    <property type="component" value="Unassembled WGS sequence"/>
</dbReference>
<reference evidence="1 2" key="1">
    <citation type="submission" date="2014-08" db="EMBL/GenBank/DDBJ databases">
        <title>Porphyromonas cangingivalis strain:COT-109_OH1386 Genome sequencing.</title>
        <authorList>
            <person name="Wallis C."/>
            <person name="Deusch O."/>
            <person name="O'Flynn C."/>
            <person name="Davis I."/>
            <person name="Jospin G."/>
            <person name="Darling A.E."/>
            <person name="Coil D.A."/>
            <person name="Alexiev A."/>
            <person name="Horsfall A."/>
            <person name="Kirkwood N."/>
            <person name="Harris S."/>
            <person name="Eisen J.A."/>
        </authorList>
    </citation>
    <scope>NUCLEOTIDE SEQUENCE [LARGE SCALE GENOMIC DNA]</scope>
    <source>
        <strain evidence="2">COT-109 OH1386</strain>
    </source>
</reference>
<dbReference type="EMBL" id="JQJD01000051">
    <property type="protein sequence ID" value="KGN79264.1"/>
    <property type="molecule type" value="Genomic_DNA"/>
</dbReference>
<name>A0A0A2ESB8_PORCN</name>
<sequence>MDLLLKFTQKEHTLGYPKVQDSETRLHNSILSVMLNLSWDASHYVEKVYTRLHIVATAELKSLIRKHEYV</sequence>
<evidence type="ECO:0000313" key="1">
    <source>
        <dbReference type="EMBL" id="KGN79264.1"/>
    </source>
</evidence>
<dbReference type="AlphaFoldDB" id="A0A0A2ESB8"/>
<evidence type="ECO:0000313" key="2">
    <source>
        <dbReference type="Proteomes" id="UP000030125"/>
    </source>
</evidence>